<comment type="similarity">
    <text evidence="2">Belongs to the peptidase S54 family.</text>
</comment>
<feature type="domain" description="Peptidase S54 rhomboid" evidence="9">
    <location>
        <begin position="277"/>
        <end position="422"/>
    </location>
</feature>
<feature type="transmembrane region" description="Helical" evidence="8">
    <location>
        <begin position="404"/>
        <end position="421"/>
    </location>
</feature>
<dbReference type="EMBL" id="DS469612">
    <property type="protein sequence ID" value="EDO39142.1"/>
    <property type="molecule type" value="Genomic_DNA"/>
</dbReference>
<evidence type="ECO:0000256" key="6">
    <source>
        <dbReference type="ARBA" id="ARBA00023136"/>
    </source>
</evidence>
<sequence length="587" mass="65679">MERKPLLEEDRHSNTSRGSNRPGFSHKQSYDQLPCPTSYYGDNYQSIIANQRRSSSDGSQSCSTSEETIEIPSDIAHPKKHKPYFIYSVTIVNIALLIWTIVLGGIESIGASKEIHKGTFPKFGYTFNSSKFAENETRSFYSGINFFIGPNASYFVKFGAMYSPCIRPDTAMRKRDAKQAEEEESYTCCSLNGECGMMKSCIGRSIGRSTNCSGSRPQCPRGITVRPCCMGMHGKCVILPRRQCDFLRGYWNEDKLLCSEVKCINSVCGGDDTSGPGQGYRLMSAVFLHLGNYGNCLHGIIHLLLNLIFQVIIGRMIEIEIGTIRTACIYLVSGLGGSLVSGVFTPLTPQVGSSGALFGLIALMLAHYCYYYPSLRRPYWNLPILLSIIILCFALGTLPYVGNFVHIGGFVFGLLTTVVLTRRGTVGWARRTSCRYWSIKLISLALLITLTIVCFLLLYTVENTEFCKNCHLIDCIPWTSNFCPNITNDGVLDKGWFPYNRTRSQAIKYDYMETPPAIVCDQRKTTTETTLRSVAIVRSNLRRSCAIIWKPLCDRLRSHGKICGDREGSYVTTLRSDSIKTHLVHLQ</sequence>
<dbReference type="Proteomes" id="UP000001593">
    <property type="component" value="Unassembled WGS sequence"/>
</dbReference>
<protein>
    <recommendedName>
        <fullName evidence="9">Peptidase S54 rhomboid domain-containing protein</fullName>
    </recommendedName>
</protein>
<keyword evidence="5 8" id="KW-1133">Transmembrane helix</keyword>
<feature type="transmembrane region" description="Helical" evidence="8">
    <location>
        <begin position="297"/>
        <end position="317"/>
    </location>
</feature>
<evidence type="ECO:0000256" key="8">
    <source>
        <dbReference type="SAM" id="Phobius"/>
    </source>
</evidence>
<evidence type="ECO:0000259" key="9">
    <source>
        <dbReference type="Pfam" id="PF01694"/>
    </source>
</evidence>
<dbReference type="PANTHER" id="PTHR45965">
    <property type="entry name" value="INACTIVE RHOMBOID PROTEIN"/>
    <property type="match status" value="1"/>
</dbReference>
<dbReference type="SUPFAM" id="SSF144091">
    <property type="entry name" value="Rhomboid-like"/>
    <property type="match status" value="1"/>
</dbReference>
<dbReference type="InParanoid" id="A7SB02"/>
<dbReference type="Pfam" id="PF01694">
    <property type="entry name" value="Rhomboid"/>
    <property type="match status" value="1"/>
</dbReference>
<feature type="region of interest" description="Disordered" evidence="7">
    <location>
        <begin position="1"/>
        <end position="34"/>
    </location>
</feature>
<gene>
    <name evidence="10" type="ORF">NEMVEDRAFT_v1g209494</name>
</gene>
<feature type="transmembrane region" description="Helical" evidence="8">
    <location>
        <begin position="441"/>
        <end position="461"/>
    </location>
</feature>
<dbReference type="InterPro" id="IPR051512">
    <property type="entry name" value="Inactive_Rhomboid"/>
</dbReference>
<evidence type="ECO:0000256" key="5">
    <source>
        <dbReference type="ARBA" id="ARBA00022989"/>
    </source>
</evidence>
<dbReference type="PhylomeDB" id="A7SB02"/>
<dbReference type="FunFam" id="1.20.1540.10:FF:000032">
    <property type="entry name" value="inactive rhomboid protein 1"/>
    <property type="match status" value="1"/>
</dbReference>
<dbReference type="AlphaFoldDB" id="A7SB02"/>
<dbReference type="eggNOG" id="KOG2290">
    <property type="taxonomic scope" value="Eukaryota"/>
</dbReference>
<feature type="transmembrane region" description="Helical" evidence="8">
    <location>
        <begin position="379"/>
        <end position="398"/>
    </location>
</feature>
<evidence type="ECO:0000256" key="2">
    <source>
        <dbReference type="ARBA" id="ARBA00009045"/>
    </source>
</evidence>
<keyword evidence="11" id="KW-1185">Reference proteome</keyword>
<evidence type="ECO:0000256" key="1">
    <source>
        <dbReference type="ARBA" id="ARBA00004477"/>
    </source>
</evidence>
<dbReference type="GO" id="GO:0005789">
    <property type="term" value="C:endoplasmic reticulum membrane"/>
    <property type="evidence" value="ECO:0007669"/>
    <property type="project" value="UniProtKB-SubCell"/>
</dbReference>
<dbReference type="InterPro" id="IPR035952">
    <property type="entry name" value="Rhomboid-like_sf"/>
</dbReference>
<keyword evidence="4" id="KW-0256">Endoplasmic reticulum</keyword>
<name>A7SB02_NEMVE</name>
<feature type="transmembrane region" description="Helical" evidence="8">
    <location>
        <begin position="329"/>
        <end position="347"/>
    </location>
</feature>
<comment type="subcellular location">
    <subcellularLocation>
        <location evidence="1">Endoplasmic reticulum membrane</location>
        <topology evidence="1">Multi-pass membrane protein</topology>
    </subcellularLocation>
</comment>
<feature type="compositionally biased region" description="Basic and acidic residues" evidence="7">
    <location>
        <begin position="1"/>
        <end position="13"/>
    </location>
</feature>
<evidence type="ECO:0000256" key="7">
    <source>
        <dbReference type="SAM" id="MobiDB-lite"/>
    </source>
</evidence>
<evidence type="ECO:0000256" key="4">
    <source>
        <dbReference type="ARBA" id="ARBA00022824"/>
    </source>
</evidence>
<accession>A7SB02</accession>
<dbReference type="PANTHER" id="PTHR45965:SF3">
    <property type="entry name" value="INACTIVE RHOMBOID PROTEIN 1"/>
    <property type="match status" value="1"/>
</dbReference>
<evidence type="ECO:0000313" key="11">
    <source>
        <dbReference type="Proteomes" id="UP000001593"/>
    </source>
</evidence>
<feature type="transmembrane region" description="Helical" evidence="8">
    <location>
        <begin position="84"/>
        <end position="106"/>
    </location>
</feature>
<evidence type="ECO:0000256" key="3">
    <source>
        <dbReference type="ARBA" id="ARBA00022692"/>
    </source>
</evidence>
<evidence type="ECO:0000313" key="10">
    <source>
        <dbReference type="EMBL" id="EDO39142.1"/>
    </source>
</evidence>
<dbReference type="InterPro" id="IPR022764">
    <property type="entry name" value="Peptidase_S54_rhomboid_dom"/>
</dbReference>
<dbReference type="HOGENOM" id="CLU_464861_0_0_1"/>
<keyword evidence="6 8" id="KW-0472">Membrane</keyword>
<proteinExistence type="inferred from homology"/>
<reference evidence="10 11" key="1">
    <citation type="journal article" date="2007" name="Science">
        <title>Sea anemone genome reveals ancestral eumetazoan gene repertoire and genomic organization.</title>
        <authorList>
            <person name="Putnam N.H."/>
            <person name="Srivastava M."/>
            <person name="Hellsten U."/>
            <person name="Dirks B."/>
            <person name="Chapman J."/>
            <person name="Salamov A."/>
            <person name="Terry A."/>
            <person name="Shapiro H."/>
            <person name="Lindquist E."/>
            <person name="Kapitonov V.V."/>
            <person name="Jurka J."/>
            <person name="Genikhovich G."/>
            <person name="Grigoriev I.V."/>
            <person name="Lucas S.M."/>
            <person name="Steele R.E."/>
            <person name="Finnerty J.R."/>
            <person name="Technau U."/>
            <person name="Martindale M.Q."/>
            <person name="Rokhsar D.S."/>
        </authorList>
    </citation>
    <scope>NUCLEOTIDE SEQUENCE [LARGE SCALE GENOMIC DNA]</scope>
    <source>
        <strain evidence="11">CH2 X CH6</strain>
    </source>
</reference>
<feature type="transmembrane region" description="Helical" evidence="8">
    <location>
        <begin position="353"/>
        <end position="372"/>
    </location>
</feature>
<dbReference type="Gene3D" id="1.20.1540.10">
    <property type="entry name" value="Rhomboid-like"/>
    <property type="match status" value="1"/>
</dbReference>
<organism evidence="10 11">
    <name type="scientific">Nematostella vectensis</name>
    <name type="common">Starlet sea anemone</name>
    <dbReference type="NCBI Taxonomy" id="45351"/>
    <lineage>
        <taxon>Eukaryota</taxon>
        <taxon>Metazoa</taxon>
        <taxon>Cnidaria</taxon>
        <taxon>Anthozoa</taxon>
        <taxon>Hexacorallia</taxon>
        <taxon>Actiniaria</taxon>
        <taxon>Edwardsiidae</taxon>
        <taxon>Nematostella</taxon>
    </lineage>
</organism>
<dbReference type="GO" id="GO:0004252">
    <property type="term" value="F:serine-type endopeptidase activity"/>
    <property type="evidence" value="ECO:0007669"/>
    <property type="project" value="InterPro"/>
</dbReference>
<keyword evidence="3 8" id="KW-0812">Transmembrane</keyword>